<dbReference type="AlphaFoldDB" id="A0A1Y2C790"/>
<evidence type="ECO:0000313" key="3">
    <source>
        <dbReference type="EMBL" id="ORY42900.1"/>
    </source>
</evidence>
<dbReference type="Pfam" id="PF24597">
    <property type="entry name" value="TPR_DOP1_M"/>
    <property type="match status" value="1"/>
</dbReference>
<evidence type="ECO:0000313" key="4">
    <source>
        <dbReference type="Proteomes" id="UP000193642"/>
    </source>
</evidence>
<dbReference type="Proteomes" id="UP000193642">
    <property type="component" value="Unassembled WGS sequence"/>
</dbReference>
<dbReference type="EMBL" id="MCGO01000027">
    <property type="protein sequence ID" value="ORY42900.1"/>
    <property type="molecule type" value="Genomic_DNA"/>
</dbReference>
<accession>A0A1Y2C790</accession>
<gene>
    <name evidence="3" type="ORF">BCR33DRAFT_786175</name>
</gene>
<feature type="domain" description="DOP1-like middle TPR" evidence="2">
    <location>
        <begin position="121"/>
        <end position="242"/>
    </location>
</feature>
<feature type="region of interest" description="Disordered" evidence="1">
    <location>
        <begin position="255"/>
        <end position="278"/>
    </location>
</feature>
<comment type="caution">
    <text evidence="3">The sequence shown here is derived from an EMBL/GenBank/DDBJ whole genome shotgun (WGS) entry which is preliminary data.</text>
</comment>
<evidence type="ECO:0000259" key="2">
    <source>
        <dbReference type="Pfam" id="PF24597"/>
    </source>
</evidence>
<evidence type="ECO:0000256" key="1">
    <source>
        <dbReference type="SAM" id="MobiDB-lite"/>
    </source>
</evidence>
<dbReference type="InterPro" id="IPR056458">
    <property type="entry name" value="TPR_DOP1_M"/>
</dbReference>
<reference evidence="3 4" key="1">
    <citation type="submission" date="2016-07" db="EMBL/GenBank/DDBJ databases">
        <title>Pervasive Adenine N6-methylation of Active Genes in Fungi.</title>
        <authorList>
            <consortium name="DOE Joint Genome Institute"/>
            <person name="Mondo S.J."/>
            <person name="Dannebaum R.O."/>
            <person name="Kuo R.C."/>
            <person name="Labutti K."/>
            <person name="Haridas S."/>
            <person name="Kuo A."/>
            <person name="Salamov A."/>
            <person name="Ahrendt S.R."/>
            <person name="Lipzen A."/>
            <person name="Sullivan W."/>
            <person name="Andreopoulos W.B."/>
            <person name="Clum A."/>
            <person name="Lindquist E."/>
            <person name="Daum C."/>
            <person name="Ramamoorthy G.K."/>
            <person name="Gryganskyi A."/>
            <person name="Culley D."/>
            <person name="Magnuson J.K."/>
            <person name="James T.Y."/>
            <person name="O'Malley M.A."/>
            <person name="Stajich J.E."/>
            <person name="Spatafora J.W."/>
            <person name="Visel A."/>
            <person name="Grigoriev I.V."/>
        </authorList>
    </citation>
    <scope>NUCLEOTIDE SEQUENCE [LARGE SCALE GENOMIC DNA]</scope>
    <source>
        <strain evidence="3 4">JEL800</strain>
    </source>
</reference>
<name>A0A1Y2C790_9FUNG</name>
<sequence>MADKKECLDPTNVELVEQIRRLEAEAVMNAEVLSSVQKLLTVATTEAEGMEIEWSTFLLLGEIYHAVRFHMEAKWNKFDLELVSGYSQTYLPLYNYYLAGQGQNWVGHVGSSFIFKSLKEKSLVLANYKELLQSAEMLLDSINPYTIWKHIYHLVIANPIGPCQTMQEYQLFDLMLGIVCVEEEDVKRIHLPILLCWLSYQLDMFKKKLDDFTETSHKLPLFLGVCSKVLSNIPRESMTKSWILKLSESNRSERIPMRPVESRKAGVKKTSPTSATGASNISISSLSSIWNRCE</sequence>
<organism evidence="3 4">
    <name type="scientific">Rhizoclosmatium globosum</name>
    <dbReference type="NCBI Taxonomy" id="329046"/>
    <lineage>
        <taxon>Eukaryota</taxon>
        <taxon>Fungi</taxon>
        <taxon>Fungi incertae sedis</taxon>
        <taxon>Chytridiomycota</taxon>
        <taxon>Chytridiomycota incertae sedis</taxon>
        <taxon>Chytridiomycetes</taxon>
        <taxon>Chytridiales</taxon>
        <taxon>Chytriomycetaceae</taxon>
        <taxon>Rhizoclosmatium</taxon>
    </lineage>
</organism>
<dbReference type="OrthoDB" id="297643at2759"/>
<keyword evidence="4" id="KW-1185">Reference proteome</keyword>
<feature type="compositionally biased region" description="Basic and acidic residues" evidence="1">
    <location>
        <begin position="255"/>
        <end position="264"/>
    </location>
</feature>
<proteinExistence type="predicted"/>
<protein>
    <recommendedName>
        <fullName evidence="2">DOP1-like middle TPR domain-containing protein</fullName>
    </recommendedName>
</protein>